<dbReference type="Pfam" id="PF14997">
    <property type="entry name" value="CECR6_TMEM121"/>
    <property type="match status" value="1"/>
</dbReference>
<sequence>MAEGVCPIKITRGVIINIFLIFIVLTVHICQGIILDAYIIQANHTNHFTYFLMIPDFLLVFGFFGAMVQGYRYSKPKKENIHKSKEHIKVFRSKSTFIKKASSNFLGKDGIAFWIWLVYSLFLIMKIIYIFTSKIPHEFDGPMDFLGPQLLKVMLGSTAFIFVILVQRFNISSNSTGSNLVLVSILESVLDILDSSALLSLLIKKPDFPQHFRNAIVILSCIGFILPSITLLSLTRSSFGQKKKCAITEFIYRNIQLWLMNLPFLVMRMHLWIGYDADISALLVKNVVFLFLAGRISEISTKEFFLKLKEHFSFRRQVYDTSTTVSIATNTTMEGCDKLSSSELGEASFTVNGDFNTLQK</sequence>
<organism evidence="3 4">
    <name type="scientific">Meganyctiphanes norvegica</name>
    <name type="common">Northern krill</name>
    <name type="synonym">Thysanopoda norvegica</name>
    <dbReference type="NCBI Taxonomy" id="48144"/>
    <lineage>
        <taxon>Eukaryota</taxon>
        <taxon>Metazoa</taxon>
        <taxon>Ecdysozoa</taxon>
        <taxon>Arthropoda</taxon>
        <taxon>Crustacea</taxon>
        <taxon>Multicrustacea</taxon>
        <taxon>Malacostraca</taxon>
        <taxon>Eumalacostraca</taxon>
        <taxon>Eucarida</taxon>
        <taxon>Euphausiacea</taxon>
        <taxon>Euphausiidae</taxon>
        <taxon>Meganyctiphanes</taxon>
    </lineage>
</organism>
<keyword evidence="2" id="KW-1133">Transmembrane helix</keyword>
<feature type="transmembrane region" description="Helical" evidence="2">
    <location>
        <begin position="111"/>
        <end position="131"/>
    </location>
</feature>
<dbReference type="PANTHER" id="PTHR47399:SF1">
    <property type="entry name" value="TRANSMEMBRANE PROTEIN 121B"/>
    <property type="match status" value="1"/>
</dbReference>
<dbReference type="InterPro" id="IPR026624">
    <property type="entry name" value="CECR6"/>
</dbReference>
<feature type="transmembrane region" description="Helical" evidence="2">
    <location>
        <begin position="47"/>
        <end position="68"/>
    </location>
</feature>
<keyword evidence="2" id="KW-0812">Transmembrane</keyword>
<comment type="similarity">
    <text evidence="1">Belongs to the TMEM121 family.</text>
</comment>
<evidence type="ECO:0000313" key="3">
    <source>
        <dbReference type="EMBL" id="CAL4064805.1"/>
    </source>
</evidence>
<name>A0AAV2PV90_MEGNR</name>
<dbReference type="PANTHER" id="PTHR47399">
    <property type="entry name" value="TRANSMEMBRANE PROTEIN 121B"/>
    <property type="match status" value="1"/>
</dbReference>
<feature type="transmembrane region" description="Helical" evidence="2">
    <location>
        <begin position="151"/>
        <end position="169"/>
    </location>
</feature>
<dbReference type="InterPro" id="IPR032776">
    <property type="entry name" value="CECR6/TMEM121"/>
</dbReference>
<comment type="caution">
    <text evidence="3">The sequence shown here is derived from an EMBL/GenBank/DDBJ whole genome shotgun (WGS) entry which is preliminary data.</text>
</comment>
<feature type="transmembrane region" description="Helical" evidence="2">
    <location>
        <begin position="215"/>
        <end position="234"/>
    </location>
</feature>
<dbReference type="AlphaFoldDB" id="A0AAV2PV90"/>
<gene>
    <name evidence="3" type="ORF">MNOR_LOCUS4263</name>
</gene>
<protein>
    <submittedName>
        <fullName evidence="3">Uncharacterized protein</fullName>
    </submittedName>
</protein>
<keyword evidence="2" id="KW-0472">Membrane</keyword>
<reference evidence="3 4" key="1">
    <citation type="submission" date="2024-05" db="EMBL/GenBank/DDBJ databases">
        <authorList>
            <person name="Wallberg A."/>
        </authorList>
    </citation>
    <scope>NUCLEOTIDE SEQUENCE [LARGE SCALE GENOMIC DNA]</scope>
</reference>
<evidence type="ECO:0000256" key="2">
    <source>
        <dbReference type="SAM" id="Phobius"/>
    </source>
</evidence>
<evidence type="ECO:0000313" key="4">
    <source>
        <dbReference type="Proteomes" id="UP001497623"/>
    </source>
</evidence>
<keyword evidence="4" id="KW-1185">Reference proteome</keyword>
<accession>A0AAV2PV90</accession>
<evidence type="ECO:0000256" key="1">
    <source>
        <dbReference type="ARBA" id="ARBA00007711"/>
    </source>
</evidence>
<proteinExistence type="inferred from homology"/>
<dbReference type="Proteomes" id="UP001497623">
    <property type="component" value="Unassembled WGS sequence"/>
</dbReference>
<dbReference type="EMBL" id="CAXKWB010001547">
    <property type="protein sequence ID" value="CAL4064805.1"/>
    <property type="molecule type" value="Genomic_DNA"/>
</dbReference>
<feature type="transmembrane region" description="Helical" evidence="2">
    <location>
        <begin position="181"/>
        <end position="203"/>
    </location>
</feature>
<feature type="transmembrane region" description="Helical" evidence="2">
    <location>
        <begin position="14"/>
        <end position="35"/>
    </location>
</feature>